<evidence type="ECO:0000256" key="1">
    <source>
        <dbReference type="SAM" id="MobiDB-lite"/>
    </source>
</evidence>
<name>A0ABQ9Z2E4_9CRUS</name>
<organism evidence="2 3">
    <name type="scientific">Daphnia magna</name>
    <dbReference type="NCBI Taxonomy" id="35525"/>
    <lineage>
        <taxon>Eukaryota</taxon>
        <taxon>Metazoa</taxon>
        <taxon>Ecdysozoa</taxon>
        <taxon>Arthropoda</taxon>
        <taxon>Crustacea</taxon>
        <taxon>Branchiopoda</taxon>
        <taxon>Diplostraca</taxon>
        <taxon>Cladocera</taxon>
        <taxon>Anomopoda</taxon>
        <taxon>Daphniidae</taxon>
        <taxon>Daphnia</taxon>
    </lineage>
</organism>
<evidence type="ECO:0000313" key="3">
    <source>
        <dbReference type="Proteomes" id="UP001234178"/>
    </source>
</evidence>
<keyword evidence="3" id="KW-1185">Reference proteome</keyword>
<feature type="compositionally biased region" description="Basic and acidic residues" evidence="1">
    <location>
        <begin position="57"/>
        <end position="69"/>
    </location>
</feature>
<protein>
    <submittedName>
        <fullName evidence="2">Uncharacterized protein</fullName>
    </submittedName>
</protein>
<dbReference type="EMBL" id="JAOYFB010000002">
    <property type="protein sequence ID" value="KAK4007016.1"/>
    <property type="molecule type" value="Genomic_DNA"/>
</dbReference>
<dbReference type="Proteomes" id="UP001234178">
    <property type="component" value="Unassembled WGS sequence"/>
</dbReference>
<comment type="caution">
    <text evidence="2">The sequence shown here is derived from an EMBL/GenBank/DDBJ whole genome shotgun (WGS) entry which is preliminary data.</text>
</comment>
<proteinExistence type="predicted"/>
<reference evidence="2 3" key="1">
    <citation type="journal article" date="2023" name="Nucleic Acids Res.">
        <title>The hologenome of Daphnia magna reveals possible DNA methylation and microbiome-mediated evolution of the host genome.</title>
        <authorList>
            <person name="Chaturvedi A."/>
            <person name="Li X."/>
            <person name="Dhandapani V."/>
            <person name="Marshall H."/>
            <person name="Kissane S."/>
            <person name="Cuenca-Cambronero M."/>
            <person name="Asole G."/>
            <person name="Calvet F."/>
            <person name="Ruiz-Romero M."/>
            <person name="Marangio P."/>
            <person name="Guigo R."/>
            <person name="Rago D."/>
            <person name="Mirbahai L."/>
            <person name="Eastwood N."/>
            <person name="Colbourne J.K."/>
            <person name="Zhou J."/>
            <person name="Mallon E."/>
            <person name="Orsini L."/>
        </authorList>
    </citation>
    <scope>NUCLEOTIDE SEQUENCE [LARGE SCALE GENOMIC DNA]</scope>
    <source>
        <strain evidence="2">LRV0_1</strain>
    </source>
</reference>
<accession>A0ABQ9Z2E4</accession>
<feature type="region of interest" description="Disordered" evidence="1">
    <location>
        <begin position="50"/>
        <end position="69"/>
    </location>
</feature>
<evidence type="ECO:0000313" key="2">
    <source>
        <dbReference type="EMBL" id="KAK4007016.1"/>
    </source>
</evidence>
<sequence length="69" mass="7595">MNVLGYGIVAVLAQIQPPPQSADTAESDGQDLRESDCVEIVQAYSTYQKVGKNSMKKSLESREDLMQMT</sequence>
<gene>
    <name evidence="2" type="ORF">OUZ56_012170</name>
</gene>